<dbReference type="GO" id="GO:0005819">
    <property type="term" value="C:spindle"/>
    <property type="evidence" value="ECO:0007669"/>
    <property type="project" value="UniProtKB-SubCell"/>
</dbReference>
<feature type="domain" description="MMS19 N-terminal" evidence="7">
    <location>
        <begin position="48"/>
        <end position="307"/>
    </location>
</feature>
<dbReference type="InterPro" id="IPR039920">
    <property type="entry name" value="MMS19"/>
</dbReference>
<comment type="subcellular location">
    <subcellularLocation>
        <location evidence="5">Cytoplasm</location>
        <location evidence="5">Cytoskeleton</location>
        <location evidence="5">Spindle</location>
    </subcellularLocation>
    <subcellularLocation>
        <location evidence="1 5">Nucleus</location>
    </subcellularLocation>
</comment>
<sequence>MDLDMNNKNLKDEFENLNKDDPDFSKKCSKLIKDINEGLCTILQLTEQLKGLLVDPVPVNREIGVHVLTMVLEEISHERISVAQINVMCDFYADKLKDHHQIIPATLRGILALLSFNNVPDGQLRKLLDSLFKNVPCQQQQQHDRLNIYKILKKSLENSAAELLEMDMDFVYGVMSAVDGERDPRNLLFLFHWLPIFLRQCNLGHLREEMFEVLACYFPIDFRTPPQDSNSISRSTLASSLSDCLCATPDFAEYCLPLALEKLSSSLHIAKFDSLDILAKGCDIFAVSFYIQHSTDIWSQIQREVLNNNDEELEKMALQTLVTVMRKLSDNPDSIYKPILSDIVDTLKGNLLPNMKLFVPSCKMLHHLCKSSKTAASFVIGEIVPIMINTFHITSTATHQVLLLKKLICFVWIYTEVYQKFEVTENQHLSAVLYLCLKACLHNDDELRVAGFYCISTIIKSLPDDIRKCFYENIRPLLIQEQPNHLRFALWESFKGLAEMHPSEIQNCVLDQIQIKNNDELYWYLQSLSTIIPIETFTQDTLGTYFKYCQSDFETSLVAIHCLRQTLEQYSDVARIQYYVEELQIVCILVDLILRHVDIIDICNIIHKRLLCDISTISKLIVRHQSCKAQILYITKCEEVISVYRNCQSVGLVIIIDGLISCLHKDIKLPSNIVPDLLSVALGSDHDFIVTIANQLLANLLNKNLDDEKLENDLQFIENYLCKNWNANRLDRSVTVLSWTTKALLMRNHSKGAKWTEKLIELLDTHKEAAKGFEIIMKDKCPSLSEESSCNVKLLYRQKFFMEMTTLFLQKKPTKNNLLAVGYLLKEAPRQVFIMQFKKIIKIVLLCLEECEDEEIMFIILDRLCDLIQNDKSLAEEYLQELLSRFIALSTFKSSMNVRIKALEGIQHFTVDYPIYKLLPMKEDVVQRLALCLGDKKRLVRKAAVDARLGWIMLDALT</sequence>
<keyword evidence="3" id="KW-0677">Repeat</keyword>
<evidence type="ECO:0000256" key="3">
    <source>
        <dbReference type="ARBA" id="ARBA00022737"/>
    </source>
</evidence>
<dbReference type="GO" id="GO:0097361">
    <property type="term" value="C:cytosolic [4Fe-4S] assembly targeting complex"/>
    <property type="evidence" value="ECO:0007669"/>
    <property type="project" value="UniProtKB-UniRule"/>
</dbReference>
<protein>
    <recommendedName>
        <fullName evidence="5">MMS19 nucleotide excision repair protein</fullName>
    </recommendedName>
</protein>
<name>A0A1Y1KIG8_PHOPY</name>
<dbReference type="Proteomes" id="UP000327044">
    <property type="component" value="Unassembled WGS sequence"/>
</dbReference>
<organism evidence="8">
    <name type="scientific">Photinus pyralis</name>
    <name type="common">Common eastern firefly</name>
    <name type="synonym">Lampyris pyralis</name>
    <dbReference type="NCBI Taxonomy" id="7054"/>
    <lineage>
        <taxon>Eukaryota</taxon>
        <taxon>Metazoa</taxon>
        <taxon>Ecdysozoa</taxon>
        <taxon>Arthropoda</taxon>
        <taxon>Hexapoda</taxon>
        <taxon>Insecta</taxon>
        <taxon>Pterygota</taxon>
        <taxon>Neoptera</taxon>
        <taxon>Endopterygota</taxon>
        <taxon>Coleoptera</taxon>
        <taxon>Polyphaga</taxon>
        <taxon>Elateriformia</taxon>
        <taxon>Elateroidea</taxon>
        <taxon>Lampyridae</taxon>
        <taxon>Lampyrinae</taxon>
        <taxon>Photinus</taxon>
    </lineage>
</organism>
<evidence type="ECO:0000313" key="9">
    <source>
        <dbReference type="EMBL" id="KAB0802436.1"/>
    </source>
</evidence>
<dbReference type="GO" id="GO:0051604">
    <property type="term" value="P:protein maturation"/>
    <property type="evidence" value="ECO:0007669"/>
    <property type="project" value="UniProtKB-UniRule"/>
</dbReference>
<dbReference type="SUPFAM" id="SSF48371">
    <property type="entry name" value="ARM repeat"/>
    <property type="match status" value="2"/>
</dbReference>
<evidence type="ECO:0000259" key="6">
    <source>
        <dbReference type="Pfam" id="PF12460"/>
    </source>
</evidence>
<dbReference type="InterPro" id="IPR016024">
    <property type="entry name" value="ARM-type_fold"/>
</dbReference>
<keyword evidence="5" id="KW-0234">DNA repair</keyword>
<reference evidence="9" key="3">
    <citation type="submission" date="2019-08" db="EMBL/GenBank/DDBJ databases">
        <authorList>
            <consortium name="Photinus pyralis genome working group"/>
            <person name="Fallon T.R."/>
            <person name="Sander Lower S.E."/>
            <person name="Weng J.-K."/>
        </authorList>
    </citation>
    <scope>NUCLEOTIDE SEQUENCE</scope>
    <source>
        <strain evidence="9">1611_PpyrPB1</strain>
        <tissue evidence="9">Whole body</tissue>
    </source>
</reference>
<evidence type="ECO:0000313" key="8">
    <source>
        <dbReference type="EMBL" id="JAV61243.1"/>
    </source>
</evidence>
<dbReference type="Gene3D" id="1.25.10.10">
    <property type="entry name" value="Leucine-rich Repeat Variant"/>
    <property type="match status" value="2"/>
</dbReference>
<dbReference type="PANTHER" id="PTHR12891">
    <property type="entry name" value="DNA REPAIR/TRANSCRIPTION PROTEIN MET18/MMS19"/>
    <property type="match status" value="1"/>
</dbReference>
<keyword evidence="5" id="KW-0227">DNA damage</keyword>
<dbReference type="InterPro" id="IPR024687">
    <property type="entry name" value="MMS19_C"/>
</dbReference>
<dbReference type="AlphaFoldDB" id="A0A1Y1KIG8"/>
<comment type="function">
    <text evidence="5">Key component of the cytosolic iron-sulfur protein assembly (CIA) complex, a multiprotein complex that mediates the incorporation of iron-sulfur cluster into apoproteins specifically involved in DNA metabolism and genomic integrity. In the CIA complex, MMS19 acts as an adapter between early-acting CIA components and a subset of cellular target iron-sulfur proteins.</text>
</comment>
<dbReference type="Pfam" id="PF12460">
    <property type="entry name" value="MMS19_C"/>
    <property type="match status" value="1"/>
</dbReference>
<evidence type="ECO:0000259" key="7">
    <source>
        <dbReference type="Pfam" id="PF14500"/>
    </source>
</evidence>
<evidence type="ECO:0000256" key="1">
    <source>
        <dbReference type="ARBA" id="ARBA00004123"/>
    </source>
</evidence>
<dbReference type="InterPro" id="IPR011989">
    <property type="entry name" value="ARM-like"/>
</dbReference>
<dbReference type="PANTHER" id="PTHR12891:SF0">
    <property type="entry name" value="MMS19 NUCLEOTIDE EXCISION REPAIR PROTEIN HOMOLOG"/>
    <property type="match status" value="1"/>
</dbReference>
<dbReference type="OrthoDB" id="342900at2759"/>
<evidence type="ECO:0000256" key="2">
    <source>
        <dbReference type="ARBA" id="ARBA00009340"/>
    </source>
</evidence>
<dbReference type="Pfam" id="PF14500">
    <property type="entry name" value="MMS19_N"/>
    <property type="match status" value="1"/>
</dbReference>
<evidence type="ECO:0000313" key="10">
    <source>
        <dbReference type="Proteomes" id="UP000327044"/>
    </source>
</evidence>
<feature type="domain" description="MMS19 C-terminal" evidence="6">
    <location>
        <begin position="574"/>
        <end position="909"/>
    </location>
</feature>
<comment type="similarity">
    <text evidence="2 5">Belongs to the MET18/MMS19 family.</text>
</comment>
<keyword evidence="10" id="KW-1185">Reference proteome</keyword>
<gene>
    <name evidence="9" type="ORF">PPYR_04622</name>
</gene>
<accession>A0A1Y1KIG8</accession>
<comment type="subunit">
    <text evidence="5">Component of the CIA complex.</text>
</comment>
<evidence type="ECO:0000256" key="4">
    <source>
        <dbReference type="ARBA" id="ARBA00023242"/>
    </source>
</evidence>
<dbReference type="GO" id="GO:0005634">
    <property type="term" value="C:nucleus"/>
    <property type="evidence" value="ECO:0007669"/>
    <property type="project" value="UniProtKB-SubCell"/>
</dbReference>
<dbReference type="EMBL" id="VVIM01000002">
    <property type="protein sequence ID" value="KAB0802436.1"/>
    <property type="molecule type" value="Genomic_DNA"/>
</dbReference>
<evidence type="ECO:0000256" key="5">
    <source>
        <dbReference type="RuleBase" id="RU367072"/>
    </source>
</evidence>
<dbReference type="GO" id="GO:0006281">
    <property type="term" value="P:DNA repair"/>
    <property type="evidence" value="ECO:0007669"/>
    <property type="project" value="UniProtKB-UniRule"/>
</dbReference>
<dbReference type="GO" id="GO:0016226">
    <property type="term" value="P:iron-sulfur cluster assembly"/>
    <property type="evidence" value="ECO:0007669"/>
    <property type="project" value="UniProtKB-UniRule"/>
</dbReference>
<dbReference type="EMBL" id="GEZM01082862">
    <property type="protein sequence ID" value="JAV61243.1"/>
    <property type="molecule type" value="Transcribed_RNA"/>
</dbReference>
<keyword evidence="4 5" id="KW-0539">Nucleus</keyword>
<dbReference type="FunCoup" id="A0A1Y1KIG8">
    <property type="interactions" value="2222"/>
</dbReference>
<keyword evidence="5" id="KW-0963">Cytoplasm</keyword>
<proteinExistence type="inferred from homology"/>
<keyword evidence="5" id="KW-0206">Cytoskeleton</keyword>
<reference evidence="9 10" key="2">
    <citation type="journal article" date="2018" name="Elife">
        <title>Firefly genomes illuminate parallel origins of bioluminescence in beetles.</title>
        <authorList>
            <person name="Fallon T.R."/>
            <person name="Lower S.E."/>
            <person name="Chang C.H."/>
            <person name="Bessho-Uehara M."/>
            <person name="Martin G.J."/>
            <person name="Bewick A.J."/>
            <person name="Behringer M."/>
            <person name="Debat H.J."/>
            <person name="Wong I."/>
            <person name="Day J.C."/>
            <person name="Suvorov A."/>
            <person name="Silva C.J."/>
            <person name="Stanger-Hall K.F."/>
            <person name="Hall D.W."/>
            <person name="Schmitz R.J."/>
            <person name="Nelson D.R."/>
            <person name="Lewis S.M."/>
            <person name="Shigenobu S."/>
            <person name="Bybee S.M."/>
            <person name="Larracuente A.M."/>
            <person name="Oba Y."/>
            <person name="Weng J.K."/>
        </authorList>
    </citation>
    <scope>NUCLEOTIDE SEQUENCE [LARGE SCALE GENOMIC DNA]</scope>
    <source>
        <strain evidence="9">1611_PpyrPB1</strain>
        <tissue evidence="9">Whole body</tissue>
    </source>
</reference>
<reference evidence="8" key="1">
    <citation type="journal article" date="2016" name="Sci. Rep.">
        <title>Molecular characterization of firefly nuptial gifts: a multi-omics approach sheds light on postcopulatory sexual selection.</title>
        <authorList>
            <person name="Al-Wathiqui N."/>
            <person name="Fallon T.R."/>
            <person name="South A."/>
            <person name="Weng J.K."/>
            <person name="Lewis S.M."/>
        </authorList>
    </citation>
    <scope>NUCLEOTIDE SEQUENCE</scope>
</reference>
<dbReference type="InParanoid" id="A0A1Y1KIG8"/>
<dbReference type="InterPro" id="IPR029240">
    <property type="entry name" value="MMS19_N"/>
</dbReference>